<dbReference type="Gene3D" id="3.40.50.970">
    <property type="match status" value="1"/>
</dbReference>
<dbReference type="InterPro" id="IPR005474">
    <property type="entry name" value="Transketolase_N"/>
</dbReference>
<keyword evidence="6" id="KW-1185">Reference proteome</keyword>
<dbReference type="Proteomes" id="UP000480246">
    <property type="component" value="Unassembled WGS sequence"/>
</dbReference>
<feature type="domain" description="Transketolase N-terminal" evidence="4">
    <location>
        <begin position="28"/>
        <end position="269"/>
    </location>
</feature>
<dbReference type="OrthoDB" id="8732661at2"/>
<reference evidence="5 6" key="1">
    <citation type="submission" date="2019-10" db="EMBL/GenBank/DDBJ databases">
        <title>Gracilibacillus sp. nov. isolated from rice seeds.</title>
        <authorList>
            <person name="He S."/>
        </authorList>
    </citation>
    <scope>NUCLEOTIDE SEQUENCE [LARGE SCALE GENOMIC DNA]</scope>
    <source>
        <strain evidence="5 6">TD8</strain>
    </source>
</reference>
<dbReference type="EMBL" id="WEID01000117">
    <property type="protein sequence ID" value="KAB8126069.1"/>
    <property type="molecule type" value="Genomic_DNA"/>
</dbReference>
<name>A0A7C8KPG3_9BACI</name>
<comment type="caution">
    <text evidence="5">The sequence shown here is derived from an EMBL/GenBank/DDBJ whole genome shotgun (WGS) entry which is preliminary data.</text>
</comment>
<dbReference type="InterPro" id="IPR029061">
    <property type="entry name" value="THDP-binding"/>
</dbReference>
<evidence type="ECO:0000259" key="4">
    <source>
        <dbReference type="Pfam" id="PF00456"/>
    </source>
</evidence>
<comment type="cofactor">
    <cofactor evidence="1">
        <name>thiamine diphosphate</name>
        <dbReference type="ChEBI" id="CHEBI:58937"/>
    </cofactor>
</comment>
<dbReference type="CDD" id="cd02012">
    <property type="entry name" value="TPP_TK"/>
    <property type="match status" value="1"/>
</dbReference>
<accession>A0A7C8KPG3</accession>
<evidence type="ECO:0000313" key="5">
    <source>
        <dbReference type="EMBL" id="KAB8126069.1"/>
    </source>
</evidence>
<dbReference type="RefSeq" id="WP_153406794.1">
    <property type="nucleotide sequence ID" value="NZ_ML762453.1"/>
</dbReference>
<evidence type="ECO:0000256" key="1">
    <source>
        <dbReference type="ARBA" id="ARBA00001964"/>
    </source>
</evidence>
<dbReference type="PANTHER" id="PTHR47514">
    <property type="entry name" value="TRANSKETOLASE N-TERMINAL SECTION-RELATED"/>
    <property type="match status" value="1"/>
</dbReference>
<keyword evidence="3" id="KW-0786">Thiamine pyrophosphate</keyword>
<dbReference type="Pfam" id="PF00456">
    <property type="entry name" value="Transketolase_N"/>
    <property type="match status" value="1"/>
</dbReference>
<gene>
    <name evidence="5" type="ORF">F9U64_20770</name>
</gene>
<dbReference type="PANTHER" id="PTHR47514:SF1">
    <property type="entry name" value="TRANSKETOLASE N-TERMINAL SECTION-RELATED"/>
    <property type="match status" value="1"/>
</dbReference>
<sequence>MKEAINMQSVEYLEKVTKRIKRDIIQLCSANTGHPGGALGTAEIFAELYFSRLRHTPEQPDWEGRDRFILSNGHICLALYSSLARSGYFDVEELATFRKINSRLQGHPSREDLPGVETASGPLGQGLSIANGVAMAQKLSNSDVNVYCLVGDGELQEGQIWEAMMTSAHHKLDNLALIINWNNIQIDGKVNDVMNIEPIDEKFKAFGWNVISIDGHNLQEIKHAFDQFEKNEGSPTVIISKTVLGNGISYMEHEAVWHGKAPSEEEALLALNEIGICGFADDLVLK</sequence>
<organism evidence="5 6">
    <name type="scientific">Gracilibacillus oryzae</name>
    <dbReference type="NCBI Taxonomy" id="1672701"/>
    <lineage>
        <taxon>Bacteria</taxon>
        <taxon>Bacillati</taxon>
        <taxon>Bacillota</taxon>
        <taxon>Bacilli</taxon>
        <taxon>Bacillales</taxon>
        <taxon>Bacillaceae</taxon>
        <taxon>Gracilibacillus</taxon>
    </lineage>
</organism>
<proteinExistence type="inferred from homology"/>
<comment type="similarity">
    <text evidence="2">Belongs to the transketolase family.</text>
</comment>
<protein>
    <submittedName>
        <fullName evidence="5">Transketolase</fullName>
    </submittedName>
</protein>
<evidence type="ECO:0000256" key="3">
    <source>
        <dbReference type="ARBA" id="ARBA00023052"/>
    </source>
</evidence>
<dbReference type="SUPFAM" id="SSF52518">
    <property type="entry name" value="Thiamin diphosphate-binding fold (THDP-binding)"/>
    <property type="match status" value="1"/>
</dbReference>
<evidence type="ECO:0000313" key="6">
    <source>
        <dbReference type="Proteomes" id="UP000480246"/>
    </source>
</evidence>
<evidence type="ECO:0000256" key="2">
    <source>
        <dbReference type="ARBA" id="ARBA00007131"/>
    </source>
</evidence>
<dbReference type="AlphaFoldDB" id="A0A7C8KPG3"/>